<evidence type="ECO:0000259" key="10">
    <source>
        <dbReference type="Pfam" id="PF11938"/>
    </source>
</evidence>
<keyword evidence="3" id="KW-0399">Innate immunity</keyword>
<keyword evidence="12" id="KW-1185">Reference proteome</keyword>
<keyword evidence="6" id="KW-0391">Immunity</keyword>
<dbReference type="GO" id="GO:0005783">
    <property type="term" value="C:endoplasmic reticulum"/>
    <property type="evidence" value="ECO:0007669"/>
    <property type="project" value="UniProtKB-SubCell"/>
</dbReference>
<protein>
    <recommendedName>
        <fullName evidence="8">Protein canopy homolog 3</fullName>
    </recommendedName>
</protein>
<comment type="similarity">
    <text evidence="2">Belongs to the canopy family.</text>
</comment>
<accession>A0A183T6S8</accession>
<evidence type="ECO:0000256" key="5">
    <source>
        <dbReference type="ARBA" id="ARBA00022824"/>
    </source>
</evidence>
<dbReference type="PANTHER" id="PTHR15382:SF2">
    <property type="entry name" value="PROTEIN CANOPY HOMOLOG 3"/>
    <property type="match status" value="1"/>
</dbReference>
<sequence>MHLVSISAILVFGGNFCEASLKAVTEEDDYGVKPPTACEVCKIFANEFMDRFKETSSFGLINIDYGLRLTEILQEPSLCDRMLQYRVHKERTDSTRFEKRVPQTFEVLKEDRGVDVKTDVPYQLWDSPSAEITLLQKSCLIILEEYEEVIEDWFYHHQLEEPFDIFLCSKHISSCDHWDNSFINLKFQIQTLTYLQRQYQIRKC</sequence>
<dbReference type="STRING" id="70667.A0A183T6S8"/>
<reference evidence="11 12" key="2">
    <citation type="submission" date="2018-11" db="EMBL/GenBank/DDBJ databases">
        <authorList>
            <consortium name="Pathogen Informatics"/>
        </authorList>
    </citation>
    <scope>NUCLEOTIDE SEQUENCE [LARGE SCALE GENOMIC DNA]</scope>
    <source>
        <strain evidence="11 12">NST_G2</strain>
    </source>
</reference>
<dbReference type="EMBL" id="UYSU01037078">
    <property type="protein sequence ID" value="VDL98561.1"/>
    <property type="molecule type" value="Genomic_DNA"/>
</dbReference>
<keyword evidence="4 9" id="KW-0732">Signal</keyword>
<dbReference type="InterPro" id="IPR021852">
    <property type="entry name" value="DUF3456"/>
</dbReference>
<dbReference type="WBParaSite" id="SSLN_0001263301-mRNA-1">
    <property type="protein sequence ID" value="SSLN_0001263301-mRNA-1"/>
    <property type="gene ID" value="SSLN_0001263301"/>
</dbReference>
<dbReference type="OrthoDB" id="6020060at2759"/>
<evidence type="ECO:0000313" key="12">
    <source>
        <dbReference type="Proteomes" id="UP000275846"/>
    </source>
</evidence>
<evidence type="ECO:0000256" key="9">
    <source>
        <dbReference type="SAM" id="SignalP"/>
    </source>
</evidence>
<reference evidence="13" key="1">
    <citation type="submission" date="2016-06" db="UniProtKB">
        <authorList>
            <consortium name="WormBaseParasite"/>
        </authorList>
    </citation>
    <scope>IDENTIFICATION</scope>
</reference>
<dbReference type="Proteomes" id="UP000275846">
    <property type="component" value="Unassembled WGS sequence"/>
</dbReference>
<evidence type="ECO:0000256" key="7">
    <source>
        <dbReference type="ARBA" id="ARBA00023186"/>
    </source>
</evidence>
<comment type="subcellular location">
    <subcellularLocation>
        <location evidence="1">Endoplasmic reticulum</location>
    </subcellularLocation>
</comment>
<evidence type="ECO:0000256" key="1">
    <source>
        <dbReference type="ARBA" id="ARBA00004240"/>
    </source>
</evidence>
<name>A0A183T6S8_SCHSO</name>
<evidence type="ECO:0000256" key="8">
    <source>
        <dbReference type="ARBA" id="ARBA00039470"/>
    </source>
</evidence>
<evidence type="ECO:0000313" key="13">
    <source>
        <dbReference type="WBParaSite" id="SSLN_0001263301-mRNA-1"/>
    </source>
</evidence>
<feature type="domain" description="DUF3456" evidence="10">
    <location>
        <begin position="67"/>
        <end position="175"/>
    </location>
</feature>
<dbReference type="AlphaFoldDB" id="A0A183T6S8"/>
<evidence type="ECO:0000256" key="4">
    <source>
        <dbReference type="ARBA" id="ARBA00022729"/>
    </source>
</evidence>
<keyword evidence="5" id="KW-0256">Endoplasmic reticulum</keyword>
<evidence type="ECO:0000313" key="11">
    <source>
        <dbReference type="EMBL" id="VDL98561.1"/>
    </source>
</evidence>
<dbReference type="Pfam" id="PF11938">
    <property type="entry name" value="DUF3456"/>
    <property type="match status" value="1"/>
</dbReference>
<evidence type="ECO:0000256" key="2">
    <source>
        <dbReference type="ARBA" id="ARBA00007285"/>
    </source>
</evidence>
<keyword evidence="7" id="KW-0143">Chaperone</keyword>
<organism evidence="13">
    <name type="scientific">Schistocephalus solidus</name>
    <name type="common">Tapeworm</name>
    <dbReference type="NCBI Taxonomy" id="70667"/>
    <lineage>
        <taxon>Eukaryota</taxon>
        <taxon>Metazoa</taxon>
        <taxon>Spiralia</taxon>
        <taxon>Lophotrochozoa</taxon>
        <taxon>Platyhelminthes</taxon>
        <taxon>Cestoda</taxon>
        <taxon>Eucestoda</taxon>
        <taxon>Diphyllobothriidea</taxon>
        <taxon>Diphyllobothriidae</taxon>
        <taxon>Schistocephalus</taxon>
    </lineage>
</organism>
<dbReference type="PANTHER" id="PTHR15382">
    <property type="entry name" value="CTG4A-RELATED"/>
    <property type="match status" value="1"/>
</dbReference>
<feature type="chain" id="PRO_5043141439" description="Protein canopy homolog 3" evidence="9">
    <location>
        <begin position="20"/>
        <end position="204"/>
    </location>
</feature>
<gene>
    <name evidence="11" type="ORF">SSLN_LOCUS12176</name>
</gene>
<evidence type="ECO:0000256" key="3">
    <source>
        <dbReference type="ARBA" id="ARBA00022588"/>
    </source>
</evidence>
<evidence type="ECO:0000256" key="6">
    <source>
        <dbReference type="ARBA" id="ARBA00022859"/>
    </source>
</evidence>
<proteinExistence type="inferred from homology"/>
<dbReference type="GO" id="GO:0045087">
    <property type="term" value="P:innate immune response"/>
    <property type="evidence" value="ECO:0007669"/>
    <property type="project" value="UniProtKB-KW"/>
</dbReference>
<feature type="signal peptide" evidence="9">
    <location>
        <begin position="1"/>
        <end position="19"/>
    </location>
</feature>